<reference evidence="2 3" key="1">
    <citation type="submission" date="2020-08" db="EMBL/GenBank/DDBJ databases">
        <title>Genomic Encyclopedia of Type Strains, Phase IV (KMG-IV): sequencing the most valuable type-strain genomes for metagenomic binning, comparative biology and taxonomic classification.</title>
        <authorList>
            <person name="Goeker M."/>
        </authorList>
    </citation>
    <scope>NUCLEOTIDE SEQUENCE [LARGE SCALE GENOMIC DNA]</scope>
    <source>
        <strain evidence="2 3">DSM 100995</strain>
    </source>
</reference>
<accession>A0ABR6IBA0</accession>
<keyword evidence="1" id="KW-0472">Membrane</keyword>
<organism evidence="2 3">
    <name type="scientific">Mucilaginibacter phyllosphaerae</name>
    <dbReference type="NCBI Taxonomy" id="1812349"/>
    <lineage>
        <taxon>Bacteria</taxon>
        <taxon>Pseudomonadati</taxon>
        <taxon>Bacteroidota</taxon>
        <taxon>Sphingobacteriia</taxon>
        <taxon>Sphingobacteriales</taxon>
        <taxon>Sphingobacteriaceae</taxon>
        <taxon>Mucilaginibacter</taxon>
    </lineage>
</organism>
<proteinExistence type="predicted"/>
<gene>
    <name evidence="2" type="ORF">GGR35_002965</name>
</gene>
<sequence length="52" mass="5914">MALIWIFEKKKQGPSGKENLVIRHTFSKYGGVLFFVLLLAFLHTLKKGYGMG</sequence>
<dbReference type="Proteomes" id="UP000583101">
    <property type="component" value="Unassembled WGS sequence"/>
</dbReference>
<keyword evidence="1" id="KW-0812">Transmembrane</keyword>
<protein>
    <submittedName>
        <fullName evidence="2">Uncharacterized protein</fullName>
    </submittedName>
</protein>
<name>A0ABR6IBA0_9SPHI</name>
<keyword evidence="1" id="KW-1133">Transmembrane helix</keyword>
<feature type="transmembrane region" description="Helical" evidence="1">
    <location>
        <begin position="26"/>
        <end position="45"/>
    </location>
</feature>
<keyword evidence="3" id="KW-1185">Reference proteome</keyword>
<evidence type="ECO:0000256" key="1">
    <source>
        <dbReference type="SAM" id="Phobius"/>
    </source>
</evidence>
<evidence type="ECO:0000313" key="3">
    <source>
        <dbReference type="Proteomes" id="UP000583101"/>
    </source>
</evidence>
<evidence type="ECO:0000313" key="2">
    <source>
        <dbReference type="EMBL" id="MBB3970349.1"/>
    </source>
</evidence>
<dbReference type="EMBL" id="JACIEG010000005">
    <property type="protein sequence ID" value="MBB3970349.1"/>
    <property type="molecule type" value="Genomic_DNA"/>
</dbReference>
<comment type="caution">
    <text evidence="2">The sequence shown here is derived from an EMBL/GenBank/DDBJ whole genome shotgun (WGS) entry which is preliminary data.</text>
</comment>